<gene>
    <name evidence="2" type="ORF">RN001_004076</name>
</gene>
<dbReference type="Pfam" id="PF00561">
    <property type="entry name" value="Abhydrolase_1"/>
    <property type="match status" value="1"/>
</dbReference>
<dbReference type="Proteomes" id="UP001353858">
    <property type="component" value="Unassembled WGS sequence"/>
</dbReference>
<dbReference type="InterPro" id="IPR050266">
    <property type="entry name" value="AB_hydrolase_sf"/>
</dbReference>
<protein>
    <recommendedName>
        <fullName evidence="1">AB hydrolase-1 domain-containing protein</fullName>
    </recommendedName>
</protein>
<accession>A0AAN7ST53</accession>
<proteinExistence type="predicted"/>
<keyword evidence="3" id="KW-1185">Reference proteome</keyword>
<dbReference type="InterPro" id="IPR029058">
    <property type="entry name" value="AB_hydrolase_fold"/>
</dbReference>
<evidence type="ECO:0000259" key="1">
    <source>
        <dbReference type="Pfam" id="PF00561"/>
    </source>
</evidence>
<reference evidence="3" key="1">
    <citation type="submission" date="2023-01" db="EMBL/GenBank/DDBJ databases">
        <title>Key to firefly adult light organ development and bioluminescence: homeobox transcription factors regulate luciferase expression and transportation to peroxisome.</title>
        <authorList>
            <person name="Fu X."/>
        </authorList>
    </citation>
    <scope>NUCLEOTIDE SEQUENCE [LARGE SCALE GENOMIC DNA]</scope>
</reference>
<dbReference type="PRINTS" id="PR00111">
    <property type="entry name" value="ABHYDROLASE"/>
</dbReference>
<dbReference type="InterPro" id="IPR000073">
    <property type="entry name" value="AB_hydrolase_1"/>
</dbReference>
<dbReference type="GO" id="GO:0016020">
    <property type="term" value="C:membrane"/>
    <property type="evidence" value="ECO:0007669"/>
    <property type="project" value="TreeGrafter"/>
</dbReference>
<sequence>MKIKELEFLVPWGHIAAKTWGDDKNKLVLMLHGASDNAGSFDRLIPFLPAHFYYVCLDLPGHGKSSHFPKDTLVQDMNIIMSLKIVIDTLNAKKIILIGHSWGGQTACLFTQLYPEFIEKLVIIESVCYAPISIEYFKQFTTEYIKDAINILEKAANSSPPTYTYENALEVIMNGRIYGKLNKEAAKAIAQRSLKKVDNDQYVITNDVRNRIRYCFFLDKGYVEKLFETHLITCPVLFLFARYSIPLRDYYKNILTQVKRTNKKCIIKELLGDHDMHNNTPELVAPEINNFLNTFNSNL</sequence>
<dbReference type="SUPFAM" id="SSF53474">
    <property type="entry name" value="alpha/beta-Hydrolases"/>
    <property type="match status" value="1"/>
</dbReference>
<dbReference type="Gene3D" id="3.40.50.1820">
    <property type="entry name" value="alpha/beta hydrolase"/>
    <property type="match status" value="1"/>
</dbReference>
<feature type="domain" description="AB hydrolase-1" evidence="1">
    <location>
        <begin position="27"/>
        <end position="131"/>
    </location>
</feature>
<evidence type="ECO:0000313" key="2">
    <source>
        <dbReference type="EMBL" id="KAK4887805.1"/>
    </source>
</evidence>
<dbReference type="AlphaFoldDB" id="A0AAN7ST53"/>
<name>A0AAN7ST53_9COLE</name>
<dbReference type="PANTHER" id="PTHR43798:SF33">
    <property type="entry name" value="HYDROLASE, PUTATIVE (AFU_ORTHOLOGUE AFUA_2G14860)-RELATED"/>
    <property type="match status" value="1"/>
</dbReference>
<dbReference type="EMBL" id="JARPUR010000001">
    <property type="protein sequence ID" value="KAK4887805.1"/>
    <property type="molecule type" value="Genomic_DNA"/>
</dbReference>
<dbReference type="PANTHER" id="PTHR43798">
    <property type="entry name" value="MONOACYLGLYCEROL LIPASE"/>
    <property type="match status" value="1"/>
</dbReference>
<organism evidence="2 3">
    <name type="scientific">Aquatica leii</name>
    <dbReference type="NCBI Taxonomy" id="1421715"/>
    <lineage>
        <taxon>Eukaryota</taxon>
        <taxon>Metazoa</taxon>
        <taxon>Ecdysozoa</taxon>
        <taxon>Arthropoda</taxon>
        <taxon>Hexapoda</taxon>
        <taxon>Insecta</taxon>
        <taxon>Pterygota</taxon>
        <taxon>Neoptera</taxon>
        <taxon>Endopterygota</taxon>
        <taxon>Coleoptera</taxon>
        <taxon>Polyphaga</taxon>
        <taxon>Elateriformia</taxon>
        <taxon>Elateroidea</taxon>
        <taxon>Lampyridae</taxon>
        <taxon>Luciolinae</taxon>
        <taxon>Aquatica</taxon>
    </lineage>
</organism>
<comment type="caution">
    <text evidence="2">The sequence shown here is derived from an EMBL/GenBank/DDBJ whole genome shotgun (WGS) entry which is preliminary data.</text>
</comment>
<evidence type="ECO:0000313" key="3">
    <source>
        <dbReference type="Proteomes" id="UP001353858"/>
    </source>
</evidence>